<dbReference type="GO" id="GO:0030288">
    <property type="term" value="C:outer membrane-bounded periplasmic space"/>
    <property type="evidence" value="ECO:0007669"/>
    <property type="project" value="TreeGrafter"/>
</dbReference>
<dbReference type="RefSeq" id="WP_155322293.1">
    <property type="nucleotide sequence ID" value="NZ_AP021876.1"/>
</dbReference>
<dbReference type="Gene3D" id="3.40.190.10">
    <property type="entry name" value="Periplasmic binding protein-like II"/>
    <property type="match status" value="1"/>
</dbReference>
<accession>A0A5K7ZQ98</accession>
<organism evidence="4 5">
    <name type="scientific">Desulfosarcina ovata subsp. sediminis</name>
    <dbReference type="NCBI Taxonomy" id="885957"/>
    <lineage>
        <taxon>Bacteria</taxon>
        <taxon>Pseudomonadati</taxon>
        <taxon>Thermodesulfobacteriota</taxon>
        <taxon>Desulfobacteria</taxon>
        <taxon>Desulfobacterales</taxon>
        <taxon>Desulfosarcinaceae</taxon>
        <taxon>Desulfosarcina</taxon>
    </lineage>
</organism>
<dbReference type="PANTHER" id="PTHR30290">
    <property type="entry name" value="PERIPLASMIC BINDING COMPONENT OF ABC TRANSPORTER"/>
    <property type="match status" value="1"/>
</dbReference>
<dbReference type="GO" id="GO:1904680">
    <property type="term" value="F:peptide transmembrane transporter activity"/>
    <property type="evidence" value="ECO:0007669"/>
    <property type="project" value="TreeGrafter"/>
</dbReference>
<protein>
    <submittedName>
        <fullName evidence="4">ABC transporter substrate-binding protein</fullName>
    </submittedName>
</protein>
<dbReference type="PANTHER" id="PTHR30290:SF64">
    <property type="entry name" value="ABC TRANSPORTER PERIPLASMIC BINDING PROTEIN"/>
    <property type="match status" value="1"/>
</dbReference>
<keyword evidence="1 2" id="KW-0732">Signal</keyword>
<feature type="signal peptide" evidence="2">
    <location>
        <begin position="1"/>
        <end position="18"/>
    </location>
</feature>
<dbReference type="Pfam" id="PF00496">
    <property type="entry name" value="SBP_bac_5"/>
    <property type="match status" value="1"/>
</dbReference>
<feature type="chain" id="PRO_5024375756" evidence="2">
    <location>
        <begin position="19"/>
        <end position="583"/>
    </location>
</feature>
<dbReference type="GO" id="GO:0042884">
    <property type="term" value="P:microcin transport"/>
    <property type="evidence" value="ECO:0007669"/>
    <property type="project" value="TreeGrafter"/>
</dbReference>
<dbReference type="GO" id="GO:0015833">
    <property type="term" value="P:peptide transport"/>
    <property type="evidence" value="ECO:0007669"/>
    <property type="project" value="TreeGrafter"/>
</dbReference>
<evidence type="ECO:0000256" key="1">
    <source>
        <dbReference type="ARBA" id="ARBA00022729"/>
    </source>
</evidence>
<name>A0A5K7ZQ98_9BACT</name>
<dbReference type="PIRSF" id="PIRSF002741">
    <property type="entry name" value="MppA"/>
    <property type="match status" value="1"/>
</dbReference>
<sequence length="583" mass="67996">MKTILIACLLFITTAGLAAETFPPGSWRDTPDPIAGTDAVVGGELSLFAGQYPKSFNYYLDNNVFSSELFGTMYETLLGRNPITLEEEPGLANKWTISDDKKTFTFHLDPRARWSDGKPVTAHDVRWTFDTIMDPKNLTGVHKVSLETFYPPEVLDTHTIRFKARQVHWRNLLSAGGIQVLPKHIYSGEDFNKINFEFPVISGPYRIGKINEGVFVTLERRDDYWNRHAKRLQGVGNFNTLKYNFFAERSNAFEAFKKGKIDIYPVYTSRLWMKEARGQKFEMNWIVKQKIYNHQPQGFQGFAMNMRKFPFDDVRVRQAMAHLLDREKMNRTLMYNQYYLHRSYFEDLYTKDNPCPNPLIPFNKAKARELLRQAGWIANPKTGLLEKKGRQFSFQFLTRDQTADKFLAIYAEDLKDVGIEVNIDRKDWAAWARDMDEFNYQMTWAAWGASVFKDPEGMWASKEADRKGGNNITGFKNAKVDELIEKQKTIFDVQQRHAMARQIDQIIYQDYPYVLLWNISCVRLLYWNKFGTPDTVLSKYGDERSAYFYWWQDEDSQADLADAMQSALPLPPKDPSIFFDERF</sequence>
<dbReference type="InterPro" id="IPR000914">
    <property type="entry name" value="SBP_5_dom"/>
</dbReference>
<evidence type="ECO:0000256" key="2">
    <source>
        <dbReference type="SAM" id="SignalP"/>
    </source>
</evidence>
<evidence type="ECO:0000313" key="5">
    <source>
        <dbReference type="Proteomes" id="UP000425960"/>
    </source>
</evidence>
<dbReference type="SUPFAM" id="SSF53850">
    <property type="entry name" value="Periplasmic binding protein-like II"/>
    <property type="match status" value="1"/>
</dbReference>
<dbReference type="InterPro" id="IPR039424">
    <property type="entry name" value="SBP_5"/>
</dbReference>
<dbReference type="EMBL" id="AP021876">
    <property type="protein sequence ID" value="BBO81640.1"/>
    <property type="molecule type" value="Genomic_DNA"/>
</dbReference>
<dbReference type="CDD" id="cd08497">
    <property type="entry name" value="MbnE-like"/>
    <property type="match status" value="1"/>
</dbReference>
<feature type="domain" description="Solute-binding protein family 5" evidence="3">
    <location>
        <begin position="88"/>
        <end position="463"/>
    </location>
</feature>
<proteinExistence type="predicted"/>
<reference evidence="4 5" key="1">
    <citation type="submission" date="2019-11" db="EMBL/GenBank/DDBJ databases">
        <title>Comparative genomics of hydrocarbon-degrading Desulfosarcina strains.</title>
        <authorList>
            <person name="Watanabe M."/>
            <person name="Kojima H."/>
            <person name="Fukui M."/>
        </authorList>
    </citation>
    <scope>NUCLEOTIDE SEQUENCE [LARGE SCALE GENOMIC DNA]</scope>
    <source>
        <strain evidence="4 5">28bB2T</strain>
    </source>
</reference>
<dbReference type="GO" id="GO:0043190">
    <property type="term" value="C:ATP-binding cassette (ABC) transporter complex"/>
    <property type="evidence" value="ECO:0007669"/>
    <property type="project" value="InterPro"/>
</dbReference>
<evidence type="ECO:0000313" key="4">
    <source>
        <dbReference type="EMBL" id="BBO81640.1"/>
    </source>
</evidence>
<dbReference type="KEGG" id="dov:DSCO28_22060"/>
<dbReference type="Gene3D" id="3.10.105.10">
    <property type="entry name" value="Dipeptide-binding Protein, Domain 3"/>
    <property type="match status" value="1"/>
</dbReference>
<dbReference type="Proteomes" id="UP000425960">
    <property type="component" value="Chromosome"/>
</dbReference>
<evidence type="ECO:0000259" key="3">
    <source>
        <dbReference type="Pfam" id="PF00496"/>
    </source>
</evidence>
<gene>
    <name evidence="4" type="ORF">DSCO28_22060</name>
</gene>
<dbReference type="InterPro" id="IPR030678">
    <property type="entry name" value="Peptide/Ni-bd"/>
</dbReference>
<dbReference type="AlphaFoldDB" id="A0A5K7ZQ98"/>